<feature type="transmembrane region" description="Helical" evidence="6">
    <location>
        <begin position="357"/>
        <end position="380"/>
    </location>
</feature>
<feature type="transmembrane region" description="Helical" evidence="6">
    <location>
        <begin position="49"/>
        <end position="66"/>
    </location>
</feature>
<dbReference type="Proteomes" id="UP001519292">
    <property type="component" value="Unassembled WGS sequence"/>
</dbReference>
<dbReference type="CDD" id="cd13128">
    <property type="entry name" value="MATE_Wzx_like"/>
    <property type="match status" value="1"/>
</dbReference>
<keyword evidence="2" id="KW-1003">Cell membrane</keyword>
<feature type="transmembrane region" description="Helical" evidence="6">
    <location>
        <begin position="290"/>
        <end position="308"/>
    </location>
</feature>
<feature type="transmembrane region" description="Helical" evidence="6">
    <location>
        <begin position="386"/>
        <end position="405"/>
    </location>
</feature>
<protein>
    <submittedName>
        <fullName evidence="7">O-antigen/teichoic acid export membrane protein</fullName>
    </submittedName>
</protein>
<comment type="subcellular location">
    <subcellularLocation>
        <location evidence="1">Cell membrane</location>
        <topology evidence="1">Multi-pass membrane protein</topology>
    </subcellularLocation>
</comment>
<feature type="transmembrane region" description="Helical" evidence="6">
    <location>
        <begin position="328"/>
        <end position="350"/>
    </location>
</feature>
<keyword evidence="5 6" id="KW-0472">Membrane</keyword>
<evidence type="ECO:0000256" key="5">
    <source>
        <dbReference type="ARBA" id="ARBA00023136"/>
    </source>
</evidence>
<gene>
    <name evidence="7" type="ORF">J2Z60_001265</name>
</gene>
<keyword evidence="4 6" id="KW-1133">Transmembrane helix</keyword>
<evidence type="ECO:0000313" key="8">
    <source>
        <dbReference type="Proteomes" id="UP001519292"/>
    </source>
</evidence>
<accession>A0ABS4MEH4</accession>
<dbReference type="EMBL" id="JAGGLU010000006">
    <property type="protein sequence ID" value="MBP2058088.1"/>
    <property type="molecule type" value="Genomic_DNA"/>
</dbReference>
<evidence type="ECO:0000256" key="2">
    <source>
        <dbReference type="ARBA" id="ARBA00022475"/>
    </source>
</evidence>
<feature type="transmembrane region" description="Helical" evidence="6">
    <location>
        <begin position="21"/>
        <end position="43"/>
    </location>
</feature>
<feature type="transmembrane region" description="Helical" evidence="6">
    <location>
        <begin position="170"/>
        <end position="190"/>
    </location>
</feature>
<dbReference type="InterPro" id="IPR050833">
    <property type="entry name" value="Poly_Biosynth_Transport"/>
</dbReference>
<feature type="transmembrane region" description="Helical" evidence="6">
    <location>
        <begin position="445"/>
        <end position="467"/>
    </location>
</feature>
<organism evidence="7 8">
    <name type="scientific">Lactobacillus colini</name>
    <dbReference type="NCBI Taxonomy" id="1819254"/>
    <lineage>
        <taxon>Bacteria</taxon>
        <taxon>Bacillati</taxon>
        <taxon>Bacillota</taxon>
        <taxon>Bacilli</taxon>
        <taxon>Lactobacillales</taxon>
        <taxon>Lactobacillaceae</taxon>
        <taxon>Lactobacillus</taxon>
    </lineage>
</organism>
<name>A0ABS4MEH4_9LACO</name>
<feature type="transmembrane region" description="Helical" evidence="6">
    <location>
        <begin position="87"/>
        <end position="107"/>
    </location>
</feature>
<dbReference type="PANTHER" id="PTHR30250:SF11">
    <property type="entry name" value="O-ANTIGEN TRANSPORTER-RELATED"/>
    <property type="match status" value="1"/>
</dbReference>
<dbReference type="InterPro" id="IPR002797">
    <property type="entry name" value="Polysacc_synth"/>
</dbReference>
<evidence type="ECO:0000256" key="6">
    <source>
        <dbReference type="SAM" id="Phobius"/>
    </source>
</evidence>
<evidence type="ECO:0000256" key="4">
    <source>
        <dbReference type="ARBA" id="ARBA00022989"/>
    </source>
</evidence>
<feature type="transmembrane region" description="Helical" evidence="6">
    <location>
        <begin position="211"/>
        <end position="228"/>
    </location>
</feature>
<feature type="transmembrane region" description="Helical" evidence="6">
    <location>
        <begin position="417"/>
        <end position="439"/>
    </location>
</feature>
<comment type="caution">
    <text evidence="7">The sequence shown here is derived from an EMBL/GenBank/DDBJ whole genome shotgun (WGS) entry which is preliminary data.</text>
</comment>
<feature type="transmembrane region" description="Helical" evidence="6">
    <location>
        <begin position="113"/>
        <end position="130"/>
    </location>
</feature>
<sequence length="483" mass="54344">MKQKSMSINAFLNGIRSILNLLFPLITFPYVSRVLQVQGIGIYNFSQSINSYFLLIAELGVTSYAVREGAKYRDNPEEMSKFGSEVFTINVIATLASYALLLLSLLVFSNLKSYITCILIFSLQMFFVTMGTEWLYTIYEQYTFITIRSIVFNAISIILLFLFVRNSNDYLSYAAITVFATAGSNLINYFTAKKICRIHLTKHINWKRHMGPILIIFASNVANLIYVNSDVTLLGLMKNNYTVGIYSVSAKVYTMVKSLISSVLIVTVPRLSMLFGKRKLDSYELVLSKVTNTLVLITLPAMVGLFMMSRNVVLILSGARYMQSQSSLQILSCAYLFSILAWIITYCVLLPAKKEKYMLISMSISAILNIVLNLILIPFWSENAAALSTVIAEFSLLVVNFYYAGDIVGRIFISKTVAKNLMDAIIGSLGIWEVCFIIRNIFPHLIISTLLSVALSVIIYGVILLVLDNDIAHSYIDRYLNKN</sequence>
<feature type="transmembrane region" description="Helical" evidence="6">
    <location>
        <begin position="142"/>
        <end position="164"/>
    </location>
</feature>
<proteinExistence type="predicted"/>
<feature type="transmembrane region" description="Helical" evidence="6">
    <location>
        <begin position="248"/>
        <end position="269"/>
    </location>
</feature>
<evidence type="ECO:0000313" key="7">
    <source>
        <dbReference type="EMBL" id="MBP2058088.1"/>
    </source>
</evidence>
<reference evidence="7 8" key="1">
    <citation type="submission" date="2021-03" db="EMBL/GenBank/DDBJ databases">
        <title>Genomic Encyclopedia of Type Strains, Phase IV (KMG-IV): sequencing the most valuable type-strain genomes for metagenomic binning, comparative biology and taxonomic classification.</title>
        <authorList>
            <person name="Goeker M."/>
        </authorList>
    </citation>
    <scope>NUCLEOTIDE SEQUENCE [LARGE SCALE GENOMIC DNA]</scope>
    <source>
        <strain evidence="7 8">DSM 101872</strain>
    </source>
</reference>
<keyword evidence="3 6" id="KW-0812">Transmembrane</keyword>
<keyword evidence="8" id="KW-1185">Reference proteome</keyword>
<dbReference type="Pfam" id="PF01943">
    <property type="entry name" value="Polysacc_synt"/>
    <property type="match status" value="1"/>
</dbReference>
<evidence type="ECO:0000256" key="1">
    <source>
        <dbReference type="ARBA" id="ARBA00004651"/>
    </source>
</evidence>
<dbReference type="RefSeq" id="WP_209686835.1">
    <property type="nucleotide sequence ID" value="NZ_JAGGLU010000006.1"/>
</dbReference>
<dbReference type="PANTHER" id="PTHR30250">
    <property type="entry name" value="PST FAMILY PREDICTED COLANIC ACID TRANSPORTER"/>
    <property type="match status" value="1"/>
</dbReference>
<evidence type="ECO:0000256" key="3">
    <source>
        <dbReference type="ARBA" id="ARBA00022692"/>
    </source>
</evidence>